<evidence type="ECO:0000313" key="10">
    <source>
        <dbReference type="EMBL" id="GHH81598.1"/>
    </source>
</evidence>
<dbReference type="GO" id="GO:0004519">
    <property type="term" value="F:endonuclease activity"/>
    <property type="evidence" value="ECO:0007669"/>
    <property type="project" value="UniProtKB-KW"/>
</dbReference>
<keyword evidence="7" id="KW-0233">DNA recombination</keyword>
<dbReference type="SUPFAM" id="SSF56300">
    <property type="entry name" value="Metallo-dependent phosphatases"/>
    <property type="match status" value="1"/>
</dbReference>
<evidence type="ECO:0000256" key="1">
    <source>
        <dbReference type="ARBA" id="ARBA00010555"/>
    </source>
</evidence>
<gene>
    <name evidence="7 10" type="primary">sbcD</name>
    <name evidence="10" type="ORF">GCM10018781_64590</name>
</gene>
<organism evidence="10 11">
    <name type="scientific">Kitasatospora indigofera</name>
    <dbReference type="NCBI Taxonomy" id="67307"/>
    <lineage>
        <taxon>Bacteria</taxon>
        <taxon>Bacillati</taxon>
        <taxon>Actinomycetota</taxon>
        <taxon>Actinomycetes</taxon>
        <taxon>Kitasatosporales</taxon>
        <taxon>Streptomycetaceae</taxon>
        <taxon>Kitasatospora</taxon>
    </lineage>
</organism>
<accession>A0A919L2K4</accession>
<dbReference type="InterPro" id="IPR004593">
    <property type="entry name" value="SbcD"/>
</dbReference>
<comment type="function">
    <text evidence="7">SbcCD cleaves DNA hairpin structures. These structures can inhibit DNA replication and are intermediates in certain DNA recombination reactions. The complex acts as a 3'-&gt;5' double strand exonuclease that can open hairpins. It also has a 5' single-strand endonuclease activity.</text>
</comment>
<dbReference type="InterPro" id="IPR050535">
    <property type="entry name" value="DNA_Repair-Maintenance_Comp"/>
</dbReference>
<evidence type="ECO:0000256" key="3">
    <source>
        <dbReference type="ARBA" id="ARBA00013365"/>
    </source>
</evidence>
<dbReference type="Gene3D" id="3.60.21.10">
    <property type="match status" value="1"/>
</dbReference>
<keyword evidence="6 7" id="KW-0269">Exonuclease</keyword>
<feature type="domain" description="Calcineurin-like phosphoesterase" evidence="8">
    <location>
        <begin position="1"/>
        <end position="217"/>
    </location>
</feature>
<dbReference type="CDD" id="cd00840">
    <property type="entry name" value="MPP_Mre11_N"/>
    <property type="match status" value="1"/>
</dbReference>
<dbReference type="InterPro" id="IPR041796">
    <property type="entry name" value="Mre11_N"/>
</dbReference>
<dbReference type="InterPro" id="IPR026843">
    <property type="entry name" value="SbcD_C"/>
</dbReference>
<dbReference type="InterPro" id="IPR004843">
    <property type="entry name" value="Calcineurin-like_PHP"/>
</dbReference>
<evidence type="ECO:0000259" key="9">
    <source>
        <dbReference type="Pfam" id="PF12320"/>
    </source>
</evidence>
<protein>
    <recommendedName>
        <fullName evidence="3 7">Nuclease SbcCD subunit D</fullName>
    </recommendedName>
</protein>
<evidence type="ECO:0000256" key="4">
    <source>
        <dbReference type="ARBA" id="ARBA00022722"/>
    </source>
</evidence>
<evidence type="ECO:0000256" key="5">
    <source>
        <dbReference type="ARBA" id="ARBA00022801"/>
    </source>
</evidence>
<evidence type="ECO:0000256" key="7">
    <source>
        <dbReference type="RuleBase" id="RU363069"/>
    </source>
</evidence>
<keyword evidence="5 7" id="KW-0378">Hydrolase</keyword>
<dbReference type="Pfam" id="PF00149">
    <property type="entry name" value="Metallophos"/>
    <property type="match status" value="1"/>
</dbReference>
<dbReference type="PANTHER" id="PTHR30337">
    <property type="entry name" value="COMPONENT OF ATP-DEPENDENT DSDNA EXONUCLEASE"/>
    <property type="match status" value="1"/>
</dbReference>
<dbReference type="PANTHER" id="PTHR30337:SF0">
    <property type="entry name" value="NUCLEASE SBCCD SUBUNIT D"/>
    <property type="match status" value="1"/>
</dbReference>
<evidence type="ECO:0000313" key="11">
    <source>
        <dbReference type="Proteomes" id="UP000617734"/>
    </source>
</evidence>
<proteinExistence type="inferred from homology"/>
<keyword evidence="11" id="KW-1185">Reference proteome</keyword>
<comment type="similarity">
    <text evidence="1 7">Belongs to the SbcD family.</text>
</comment>
<evidence type="ECO:0000259" key="8">
    <source>
        <dbReference type="Pfam" id="PF00149"/>
    </source>
</evidence>
<dbReference type="NCBIfam" id="TIGR00619">
    <property type="entry name" value="sbcd"/>
    <property type="match status" value="1"/>
</dbReference>
<sequence>MRILHTSDWHLGRSFHREPLLAAQRLFIENLIDVVRHERVDVVAVAGDIYDRAIPPLEAIDLFQRVLTQLAELKIPLVMISGNHDSPRRLGVNSRLIEHAGIHLRTDPHDVARPVLLQDEYGHVAFYGLPYLEPALVRESLDAPATSHQAVLGTAMDRVREDLATRPGTRAVVLAHAFVTGAEPSASERDITVGGVANVPAALFDGVDYVALGHLHRSQQISDRIRYSGSPLPYSFTEAGHPKSMWLVDLNGDGAVTAHTIPCPEPYRLARLQGDLEDLLTQDKHADLEQAWLHVTLTDTSRPHMAMERLRQRFPHVLKLTHAATGPSADDLPSRERMESLTDHEIALDFLHHVTHTHATEPERDLLRRGIEHVRVTAQGETL</sequence>
<dbReference type="GO" id="GO:0008408">
    <property type="term" value="F:3'-5' exonuclease activity"/>
    <property type="evidence" value="ECO:0007669"/>
    <property type="project" value="InterPro"/>
</dbReference>
<feature type="domain" description="Nuclease SbcCD subunit D C-terminal" evidence="9">
    <location>
        <begin position="268"/>
        <end position="353"/>
    </location>
</feature>
<evidence type="ECO:0000256" key="2">
    <source>
        <dbReference type="ARBA" id="ARBA00011322"/>
    </source>
</evidence>
<dbReference type="AlphaFoldDB" id="A0A919L2K4"/>
<comment type="caution">
    <text evidence="10">The sequence shown here is derived from an EMBL/GenBank/DDBJ whole genome shotgun (WGS) entry which is preliminary data.</text>
</comment>
<name>A0A919L2K4_9ACTN</name>
<dbReference type="GeneID" id="95356748"/>
<reference evidence="10" key="1">
    <citation type="journal article" date="2014" name="Int. J. Syst. Evol. Microbiol.">
        <title>Complete genome sequence of Corynebacterium casei LMG S-19264T (=DSM 44701T), isolated from a smear-ripened cheese.</title>
        <authorList>
            <consortium name="US DOE Joint Genome Institute (JGI-PGF)"/>
            <person name="Walter F."/>
            <person name="Albersmeier A."/>
            <person name="Kalinowski J."/>
            <person name="Ruckert C."/>
        </authorList>
    </citation>
    <scope>NUCLEOTIDE SEQUENCE</scope>
    <source>
        <strain evidence="10">JCM 4646</strain>
    </source>
</reference>
<dbReference type="EMBL" id="BNBO01000053">
    <property type="protein sequence ID" value="GHH81598.1"/>
    <property type="molecule type" value="Genomic_DNA"/>
</dbReference>
<dbReference type="Pfam" id="PF12320">
    <property type="entry name" value="SbcD_C"/>
    <property type="match status" value="1"/>
</dbReference>
<dbReference type="Proteomes" id="UP000617734">
    <property type="component" value="Unassembled WGS sequence"/>
</dbReference>
<dbReference type="InterPro" id="IPR029052">
    <property type="entry name" value="Metallo-depent_PP-like"/>
</dbReference>
<evidence type="ECO:0000256" key="6">
    <source>
        <dbReference type="ARBA" id="ARBA00022839"/>
    </source>
</evidence>
<dbReference type="GO" id="GO:0006260">
    <property type="term" value="P:DNA replication"/>
    <property type="evidence" value="ECO:0007669"/>
    <property type="project" value="UniProtKB-KW"/>
</dbReference>
<dbReference type="RefSeq" id="WP_190214458.1">
    <property type="nucleotide sequence ID" value="NZ_BNBO01000053.1"/>
</dbReference>
<reference evidence="10" key="2">
    <citation type="submission" date="2020-09" db="EMBL/GenBank/DDBJ databases">
        <authorList>
            <person name="Sun Q."/>
            <person name="Ohkuma M."/>
        </authorList>
    </citation>
    <scope>NUCLEOTIDE SEQUENCE</scope>
    <source>
        <strain evidence="10">JCM 4646</strain>
    </source>
</reference>
<dbReference type="GO" id="GO:0006310">
    <property type="term" value="P:DNA recombination"/>
    <property type="evidence" value="ECO:0007669"/>
    <property type="project" value="UniProtKB-KW"/>
</dbReference>
<keyword evidence="4 7" id="KW-0540">Nuclease</keyword>
<keyword evidence="7" id="KW-0235">DNA replication</keyword>
<comment type="subunit">
    <text evidence="2 7">Heterodimer of SbcC and SbcD.</text>
</comment>
<keyword evidence="7" id="KW-0255">Endonuclease</keyword>